<name>A0A195FPJ4_9HYME</name>
<sequence length="52" mass="5663">MLQNDSFKVLTRLVACSSVPTIKIPSNNNRQRPNNGTRGSAASLVCTGEEMR</sequence>
<evidence type="ECO:0000313" key="2">
    <source>
        <dbReference type="EMBL" id="KYN42510.1"/>
    </source>
</evidence>
<feature type="compositionally biased region" description="Polar residues" evidence="1">
    <location>
        <begin position="22"/>
        <end position="40"/>
    </location>
</feature>
<keyword evidence="3" id="KW-1185">Reference proteome</keyword>
<gene>
    <name evidence="2" type="ORF">ALC56_03056</name>
</gene>
<reference evidence="2 3" key="1">
    <citation type="submission" date="2016-03" db="EMBL/GenBank/DDBJ databases">
        <title>Trachymyrmex septentrionalis WGS genome.</title>
        <authorList>
            <person name="Nygaard S."/>
            <person name="Hu H."/>
            <person name="Boomsma J."/>
            <person name="Zhang G."/>
        </authorList>
    </citation>
    <scope>NUCLEOTIDE SEQUENCE [LARGE SCALE GENOMIC DNA]</scope>
    <source>
        <strain evidence="2">Tsep2-gDNA-1</strain>
        <tissue evidence="2">Whole body</tissue>
    </source>
</reference>
<feature type="region of interest" description="Disordered" evidence="1">
    <location>
        <begin position="22"/>
        <end position="52"/>
    </location>
</feature>
<accession>A0A195FPJ4</accession>
<dbReference type="AlphaFoldDB" id="A0A195FPJ4"/>
<organism evidence="2 3">
    <name type="scientific">Trachymyrmex septentrionalis</name>
    <dbReference type="NCBI Taxonomy" id="34720"/>
    <lineage>
        <taxon>Eukaryota</taxon>
        <taxon>Metazoa</taxon>
        <taxon>Ecdysozoa</taxon>
        <taxon>Arthropoda</taxon>
        <taxon>Hexapoda</taxon>
        <taxon>Insecta</taxon>
        <taxon>Pterygota</taxon>
        <taxon>Neoptera</taxon>
        <taxon>Endopterygota</taxon>
        <taxon>Hymenoptera</taxon>
        <taxon>Apocrita</taxon>
        <taxon>Aculeata</taxon>
        <taxon>Formicoidea</taxon>
        <taxon>Formicidae</taxon>
        <taxon>Myrmicinae</taxon>
        <taxon>Trachymyrmex</taxon>
    </lineage>
</organism>
<protein>
    <submittedName>
        <fullName evidence="2">Uncharacterized protein</fullName>
    </submittedName>
</protein>
<dbReference type="Proteomes" id="UP000078541">
    <property type="component" value="Unassembled WGS sequence"/>
</dbReference>
<proteinExistence type="predicted"/>
<evidence type="ECO:0000313" key="3">
    <source>
        <dbReference type="Proteomes" id="UP000078541"/>
    </source>
</evidence>
<dbReference type="EMBL" id="KQ981340">
    <property type="protein sequence ID" value="KYN42510.1"/>
    <property type="molecule type" value="Genomic_DNA"/>
</dbReference>
<evidence type="ECO:0000256" key="1">
    <source>
        <dbReference type="SAM" id="MobiDB-lite"/>
    </source>
</evidence>